<dbReference type="GO" id="GO:0022904">
    <property type="term" value="P:respiratory electron transport chain"/>
    <property type="evidence" value="ECO:0007669"/>
    <property type="project" value="InterPro"/>
</dbReference>
<dbReference type="AlphaFoldDB" id="Q877D5"/>
<evidence type="ECO:0000256" key="1">
    <source>
        <dbReference type="SAM" id="Phobius"/>
    </source>
</evidence>
<feature type="transmembrane region" description="Helical" evidence="1">
    <location>
        <begin position="34"/>
        <end position="59"/>
    </location>
</feature>
<feature type="transmembrane region" description="Helical" evidence="1">
    <location>
        <begin position="145"/>
        <end position="166"/>
    </location>
</feature>
<feature type="transmembrane region" description="Helical" evidence="1">
    <location>
        <begin position="326"/>
        <end position="345"/>
    </location>
</feature>
<dbReference type="PANTHER" id="PTHR19271:SF16">
    <property type="entry name" value="CYTOCHROME B"/>
    <property type="match status" value="1"/>
</dbReference>
<dbReference type="EMBL" id="AB056511">
    <property type="protein sequence ID" value="BAC56137.1"/>
    <property type="molecule type" value="Genomic_DNA"/>
</dbReference>
<dbReference type="GO" id="GO:0016020">
    <property type="term" value="C:membrane"/>
    <property type="evidence" value="ECO:0007669"/>
    <property type="project" value="InterPro"/>
</dbReference>
<feature type="transmembrane region" description="Helical" evidence="1">
    <location>
        <begin position="213"/>
        <end position="232"/>
    </location>
</feature>
<organism evidence="3">
    <name type="scientific">Pyrobaculum oguniense</name>
    <dbReference type="NCBI Taxonomy" id="99007"/>
    <lineage>
        <taxon>Archaea</taxon>
        <taxon>Thermoproteota</taxon>
        <taxon>Thermoprotei</taxon>
        <taxon>Thermoproteales</taxon>
        <taxon>Thermoproteaceae</taxon>
        <taxon>Pyrobaculum</taxon>
    </lineage>
</organism>
<feature type="transmembrane region" description="Helical" evidence="1">
    <location>
        <begin position="449"/>
        <end position="472"/>
    </location>
</feature>
<dbReference type="GO" id="GO:0009055">
    <property type="term" value="F:electron transfer activity"/>
    <property type="evidence" value="ECO:0007669"/>
    <property type="project" value="InterPro"/>
</dbReference>
<feature type="transmembrane region" description="Helical" evidence="1">
    <location>
        <begin position="417"/>
        <end position="437"/>
    </location>
</feature>
<accession>Q877D5</accession>
<keyword evidence="1" id="KW-0472">Membrane</keyword>
<name>Q877D5_9CREN</name>
<keyword evidence="1" id="KW-0812">Transmembrane</keyword>
<dbReference type="PROSITE" id="PS51002">
    <property type="entry name" value="CYTB_NTER"/>
    <property type="match status" value="1"/>
</dbReference>
<dbReference type="Pfam" id="PF13631">
    <property type="entry name" value="Cytochrom_B_N_2"/>
    <property type="match status" value="1"/>
</dbReference>
<sequence length="521" mass="58283">MRWLVRLWELILERFHLKEFLEHPVPRYSNINPLYWFGDVAAVSFFLLALTGFFLALLYTPGMAVKEVPTSALMPWDVLHPKKTETVQATQSYLSVYTITYLTPFGFILRQFHLWAAYMMIMAAFVHFFAKFVLGSYKRKGGGALWFLGVLLGFLTVNQAVLGYILPLHLDGILALLIGLNLFRYFDYIGIPVGGLIIALLGSNYPTDAVIKMIYVAHILVVPAIILILLGLKIQGILYGGVSPPPVRDQELAKKMVDDKEPFYPHRFALMTGQVFLQISLLLLLVAFFPQPLLEPWAPGEIVPAGVRPPWPVMWYYTYVKMIDPFISVGIPIIMVLFALVVPLLDRRGGSSISERWLWILIAIIYMAIIGYGSVLGFIIRDSEADNAVYPHCRAARQRSPIYRNAIAYRVAMDPIALAWITAGIAVPAAVLVYVFIGTDMKWAVATGLTSVLLLLTLFAYTANIITALYTAVSWPPDPQIVQQGVMYQRVAAGQLAAASFIVGILAVGYYMEISKKRGHE</sequence>
<proteinExistence type="predicted"/>
<feature type="domain" description="Cytochrome b/b6 N-terminal region profile" evidence="2">
    <location>
        <begin position="7"/>
        <end position="246"/>
    </location>
</feature>
<feature type="transmembrane region" description="Helical" evidence="1">
    <location>
        <begin position="112"/>
        <end position="133"/>
    </location>
</feature>
<feature type="transmembrane region" description="Helical" evidence="1">
    <location>
        <begin position="492"/>
        <end position="512"/>
    </location>
</feature>
<feature type="transmembrane region" description="Helical" evidence="1">
    <location>
        <begin position="357"/>
        <end position="380"/>
    </location>
</feature>
<evidence type="ECO:0000259" key="2">
    <source>
        <dbReference type="PROSITE" id="PS51002"/>
    </source>
</evidence>
<evidence type="ECO:0000313" key="3">
    <source>
        <dbReference type="EMBL" id="BAC56137.1"/>
    </source>
</evidence>
<gene>
    <name evidence="3" type="primary">poxF</name>
</gene>
<dbReference type="InterPro" id="IPR027387">
    <property type="entry name" value="Cytb/b6-like_sf"/>
</dbReference>
<dbReference type="GO" id="GO:0016491">
    <property type="term" value="F:oxidoreductase activity"/>
    <property type="evidence" value="ECO:0007669"/>
    <property type="project" value="InterPro"/>
</dbReference>
<dbReference type="SUPFAM" id="SSF81648">
    <property type="entry name" value="a domain/subunit of cytochrome bc1 complex (Ubiquinol-cytochrome c reductase)"/>
    <property type="match status" value="1"/>
</dbReference>
<dbReference type="Gene3D" id="1.20.810.10">
    <property type="entry name" value="Cytochrome Bc1 Complex, Chain C"/>
    <property type="match status" value="1"/>
</dbReference>
<dbReference type="InterPro" id="IPR016174">
    <property type="entry name" value="Di-haem_cyt_TM"/>
</dbReference>
<reference evidence="3" key="1">
    <citation type="journal article" date="2003" name="Microbiology">
        <title>Regulation of the aerobic respiratory chain in the facultatively aerobic and hyperthermophilic archaeon Pyrobaculum oguniense.</title>
        <authorList>
            <person name="Nunoura T."/>
            <person name="Sako Y."/>
            <person name="Wakagi T."/>
            <person name="Uchida A."/>
        </authorList>
    </citation>
    <scope>NUCLEOTIDE SEQUENCE</scope>
    <source>
        <strain evidence="3">JCM10595</strain>
    </source>
</reference>
<feature type="transmembrane region" description="Helical" evidence="1">
    <location>
        <begin position="173"/>
        <end position="201"/>
    </location>
</feature>
<dbReference type="PANTHER" id="PTHR19271">
    <property type="entry name" value="CYTOCHROME B"/>
    <property type="match status" value="1"/>
</dbReference>
<keyword evidence="1" id="KW-1133">Transmembrane helix</keyword>
<dbReference type="SUPFAM" id="SSF81342">
    <property type="entry name" value="Transmembrane di-heme cytochromes"/>
    <property type="match status" value="1"/>
</dbReference>
<protein>
    <submittedName>
        <fullName evidence="3">Cytochrome b</fullName>
    </submittedName>
</protein>
<dbReference type="InterPro" id="IPR036150">
    <property type="entry name" value="Cyt_b/b6_C_sf"/>
</dbReference>
<dbReference type="InterPro" id="IPR005797">
    <property type="entry name" value="Cyt_b/b6_N"/>
</dbReference>